<dbReference type="EMBL" id="NTJZ01000012">
    <property type="protein sequence ID" value="PDH32909.1"/>
    <property type="molecule type" value="Genomic_DNA"/>
</dbReference>
<dbReference type="InterPro" id="IPR003736">
    <property type="entry name" value="PAAI_dom"/>
</dbReference>
<dbReference type="GO" id="GO:0047617">
    <property type="term" value="F:fatty acyl-CoA hydrolase activity"/>
    <property type="evidence" value="ECO:0007669"/>
    <property type="project" value="InterPro"/>
</dbReference>
<dbReference type="Gene3D" id="3.10.129.10">
    <property type="entry name" value="Hotdog Thioesterase"/>
    <property type="match status" value="1"/>
</dbReference>
<gene>
    <name evidence="4" type="ORF">CNF02_10550</name>
</gene>
<dbReference type="PANTHER" id="PTHR21660:SF1">
    <property type="entry name" value="ACYL-COENZYME A THIOESTERASE 13"/>
    <property type="match status" value="1"/>
</dbReference>
<dbReference type="PANTHER" id="PTHR21660">
    <property type="entry name" value="THIOESTERASE SUPERFAMILY MEMBER-RELATED"/>
    <property type="match status" value="1"/>
</dbReference>
<evidence type="ECO:0000256" key="2">
    <source>
        <dbReference type="ARBA" id="ARBA00022801"/>
    </source>
</evidence>
<evidence type="ECO:0000313" key="5">
    <source>
        <dbReference type="Proteomes" id="UP000219329"/>
    </source>
</evidence>
<keyword evidence="2" id="KW-0378">Hydrolase</keyword>
<protein>
    <submittedName>
        <fullName evidence="4">Thioesterase</fullName>
    </submittedName>
</protein>
<feature type="domain" description="Thioesterase" evidence="3">
    <location>
        <begin position="54"/>
        <end position="123"/>
    </location>
</feature>
<proteinExistence type="inferred from homology"/>
<dbReference type="InterPro" id="IPR006683">
    <property type="entry name" value="Thioestr_dom"/>
</dbReference>
<dbReference type="NCBIfam" id="TIGR00369">
    <property type="entry name" value="unchar_dom_1"/>
    <property type="match status" value="1"/>
</dbReference>
<evidence type="ECO:0000313" key="4">
    <source>
        <dbReference type="EMBL" id="PDH32909.1"/>
    </source>
</evidence>
<dbReference type="AlphaFoldDB" id="A0A2A5W8V1"/>
<sequence>MSFKPEDYDIPSHYKHWVGDKAEDYIGPFFFTLDGEIPRTAFRVQEYNCNAHDSIHGGVLMAFADYTLCIGANMGESESVVTVSCNNEFIAPAYKDDLIEGECTIIRRGKTMVFTRCELSANGNVVLNSSAVIKRIKPR</sequence>
<dbReference type="Pfam" id="PF03061">
    <property type="entry name" value="4HBT"/>
    <property type="match status" value="1"/>
</dbReference>
<dbReference type="Proteomes" id="UP000219329">
    <property type="component" value="Unassembled WGS sequence"/>
</dbReference>
<dbReference type="CDD" id="cd03443">
    <property type="entry name" value="PaaI_thioesterase"/>
    <property type="match status" value="1"/>
</dbReference>
<accession>A0A2A5W8V1</accession>
<comment type="caution">
    <text evidence="4">The sequence shown here is derived from an EMBL/GenBank/DDBJ whole genome shotgun (WGS) entry which is preliminary data.</text>
</comment>
<name>A0A2A5W8V1_9GAMM</name>
<dbReference type="SUPFAM" id="SSF54637">
    <property type="entry name" value="Thioesterase/thiol ester dehydrase-isomerase"/>
    <property type="match status" value="1"/>
</dbReference>
<evidence type="ECO:0000256" key="1">
    <source>
        <dbReference type="ARBA" id="ARBA00008324"/>
    </source>
</evidence>
<dbReference type="InterPro" id="IPR039298">
    <property type="entry name" value="ACOT13"/>
</dbReference>
<comment type="similarity">
    <text evidence="1">Belongs to the thioesterase PaaI family.</text>
</comment>
<evidence type="ECO:0000259" key="3">
    <source>
        <dbReference type="Pfam" id="PF03061"/>
    </source>
</evidence>
<organism evidence="4 5">
    <name type="scientific">OM182 bacterium MED-G28</name>
    <dbReference type="NCBI Taxonomy" id="1986256"/>
    <lineage>
        <taxon>Bacteria</taxon>
        <taxon>Pseudomonadati</taxon>
        <taxon>Pseudomonadota</taxon>
        <taxon>Gammaproteobacteria</taxon>
        <taxon>OMG group</taxon>
        <taxon>OM182 clade</taxon>
    </lineage>
</organism>
<reference evidence="4 5" key="1">
    <citation type="submission" date="2017-08" db="EMBL/GenBank/DDBJ databases">
        <title>Fine stratification of microbial communities through a metagenomic profile of the photic zone.</title>
        <authorList>
            <person name="Haro-Moreno J.M."/>
            <person name="Lopez-Perez M."/>
            <person name="De La Torre J."/>
            <person name="Picazo A."/>
            <person name="Camacho A."/>
            <person name="Rodriguez-Valera F."/>
        </authorList>
    </citation>
    <scope>NUCLEOTIDE SEQUENCE [LARGE SCALE GENOMIC DNA]</scope>
    <source>
        <strain evidence="4">MED-G28</strain>
    </source>
</reference>
<dbReference type="InterPro" id="IPR029069">
    <property type="entry name" value="HotDog_dom_sf"/>
</dbReference>